<proteinExistence type="predicted"/>
<dbReference type="Proteomes" id="UP000238823">
    <property type="component" value="Unassembled WGS sequence"/>
</dbReference>
<dbReference type="AlphaFoldDB" id="A0A2S9YME5"/>
<evidence type="ECO:0000256" key="1">
    <source>
        <dbReference type="SAM" id="Phobius"/>
    </source>
</evidence>
<name>A0A2S9YME5_9BACT</name>
<keyword evidence="1" id="KW-1133">Transmembrane helix</keyword>
<keyword evidence="1" id="KW-0812">Transmembrane</keyword>
<dbReference type="RefSeq" id="WP_106090988.1">
    <property type="nucleotide sequence ID" value="NZ_PVNL01000078.1"/>
</dbReference>
<feature type="transmembrane region" description="Helical" evidence="1">
    <location>
        <begin position="12"/>
        <end position="38"/>
    </location>
</feature>
<gene>
    <name evidence="2" type="ORF">ENSA7_40340</name>
</gene>
<comment type="caution">
    <text evidence="2">The sequence shown here is derived from an EMBL/GenBank/DDBJ whole genome shotgun (WGS) entry which is preliminary data.</text>
</comment>
<dbReference type="EMBL" id="PVNL01000078">
    <property type="protein sequence ID" value="PRQ06257.1"/>
    <property type="molecule type" value="Genomic_DNA"/>
</dbReference>
<dbReference type="OrthoDB" id="5495113at2"/>
<accession>A0A2S9YME5</accession>
<keyword evidence="1" id="KW-0472">Membrane</keyword>
<organism evidence="2 3">
    <name type="scientific">Enhygromyxa salina</name>
    <dbReference type="NCBI Taxonomy" id="215803"/>
    <lineage>
        <taxon>Bacteria</taxon>
        <taxon>Pseudomonadati</taxon>
        <taxon>Myxococcota</taxon>
        <taxon>Polyangia</taxon>
        <taxon>Nannocystales</taxon>
        <taxon>Nannocystaceae</taxon>
        <taxon>Enhygromyxa</taxon>
    </lineage>
</organism>
<reference evidence="2 3" key="1">
    <citation type="submission" date="2018-03" db="EMBL/GenBank/DDBJ databases">
        <title>Draft Genome Sequences of the Obligatory Marine Myxobacteria Enhygromyxa salina SWB007.</title>
        <authorList>
            <person name="Poehlein A."/>
            <person name="Moghaddam J.A."/>
            <person name="Harms H."/>
            <person name="Alanjari M."/>
            <person name="Koenig G.M."/>
            <person name="Daniel R."/>
            <person name="Schaeberle T.F."/>
        </authorList>
    </citation>
    <scope>NUCLEOTIDE SEQUENCE [LARGE SCALE GENOMIC DNA]</scope>
    <source>
        <strain evidence="2 3">SWB007</strain>
    </source>
</reference>
<evidence type="ECO:0000313" key="3">
    <source>
        <dbReference type="Proteomes" id="UP000238823"/>
    </source>
</evidence>
<feature type="transmembrane region" description="Helical" evidence="1">
    <location>
        <begin position="59"/>
        <end position="78"/>
    </location>
</feature>
<sequence>MDALFVVVAELLVVPLILWGLIVLELTVGVGGSILAIVQGRRSPSEAAMHTWRSVRRRLLWSLIFLTSGLLLADLVFFDSLVTLALGSADDREDLDVSFSHADGSFILGRIELHQLALSGTRGGDDPSAQFGFEVDSLVIDVDTLALLTADFAVEEIALEGVVGSLNRLRPSDPVPERDRRGIELAREFSVERLHFADVRMTLRDQASEPPRELGFELTELDLGPLHSDTAVFDLLYRARGHGSVAGHAFTLTAIERDGAPQTTLELQDLPLDALAEPLERAAGVRASGSADVSITNRYAEGPTEPQIELAIELQLEDLELEAGERASMGTQLMLKMAGQALGRLGKKFPLEFGLSISRSELEGLRSFTESGVIERVSDGIAGALRDKLREAEG</sequence>
<protein>
    <submittedName>
        <fullName evidence="2">Uncharacterized protein</fullName>
    </submittedName>
</protein>
<evidence type="ECO:0000313" key="2">
    <source>
        <dbReference type="EMBL" id="PRQ06257.1"/>
    </source>
</evidence>